<feature type="domain" description="G-protein coupled receptors family 1 profile" evidence="6">
    <location>
        <begin position="56"/>
        <end position="371"/>
    </location>
</feature>
<evidence type="ECO:0000313" key="7">
    <source>
        <dbReference type="Proteomes" id="UP000038045"/>
    </source>
</evidence>
<dbReference type="AlphaFoldDB" id="A0A0N4ZE00"/>
<evidence type="ECO:0000259" key="6">
    <source>
        <dbReference type="PROSITE" id="PS50262"/>
    </source>
</evidence>
<sequence>MNTSNTILEDPFFYNNPNTLQLPLCKCEPEAEEAEVPNITLIIILLPLLSFCGLICNIISIIIFTKYSKSVSNSNLYLAGLSISDIGVCCSGIFIITADSLRKYFLIVNEIFARLIPFLIPLGFTFQMFSVYITILASVDCYVFVITQKYPNDNNENPKKGIFKIFSSDTLKKYCTDRMYAYKALGGTIIFVIAYNAITFWELQSIHCFDKITQIEKIEVCPTSMRINDNYVKFYKGYSYSFFMAGFPFFLLSLLTVGILKEMKPISKLSTTMTSQLKNSVNIHSQLLLFNRKRSFRNLFSTSNEMDEKSESSPVMLVMVVILFLVCNMVTLIVNYLETTEEVISFALQMVLIDIANFLVVFNATANFFIYISFSRSYRKRLGEICSLKTCTIIKNEENITEISKV</sequence>
<dbReference type="GO" id="GO:0004930">
    <property type="term" value="F:G protein-coupled receptor activity"/>
    <property type="evidence" value="ECO:0007669"/>
    <property type="project" value="InterPro"/>
</dbReference>
<comment type="subcellular location">
    <subcellularLocation>
        <location evidence="1">Membrane</location>
    </subcellularLocation>
</comment>
<feature type="transmembrane region" description="Helical" evidence="5">
    <location>
        <begin position="118"/>
        <end position="145"/>
    </location>
</feature>
<dbReference type="SUPFAM" id="SSF81321">
    <property type="entry name" value="Family A G protein-coupled receptor-like"/>
    <property type="match status" value="1"/>
</dbReference>
<evidence type="ECO:0000256" key="1">
    <source>
        <dbReference type="ARBA" id="ARBA00004370"/>
    </source>
</evidence>
<feature type="transmembrane region" description="Helical" evidence="5">
    <location>
        <begin position="76"/>
        <end position="98"/>
    </location>
</feature>
<dbReference type="PRINTS" id="PR00237">
    <property type="entry name" value="GPCRRHODOPSN"/>
</dbReference>
<dbReference type="PANTHER" id="PTHR47632:SF5">
    <property type="entry name" value="G-PROTEIN COUPLED RECEPTORS FAMILY 1 PROFILE DOMAIN-CONTAINING PROTEIN"/>
    <property type="match status" value="1"/>
</dbReference>
<accession>A0A0N4ZE00</accession>
<proteinExistence type="predicted"/>
<name>A0A0N4ZE00_PARTI</name>
<keyword evidence="2 5" id="KW-0812">Transmembrane</keyword>
<dbReference type="InterPro" id="IPR000276">
    <property type="entry name" value="GPCR_Rhodpsn"/>
</dbReference>
<dbReference type="CDD" id="cd14978">
    <property type="entry name" value="7tmA_FMRFamide_R-like"/>
    <property type="match status" value="1"/>
</dbReference>
<dbReference type="Gene3D" id="1.20.1070.10">
    <property type="entry name" value="Rhodopsin 7-helix transmembrane proteins"/>
    <property type="match status" value="1"/>
</dbReference>
<feature type="transmembrane region" description="Helical" evidence="5">
    <location>
        <begin position="39"/>
        <end position="64"/>
    </location>
</feature>
<dbReference type="PANTHER" id="PTHR47632">
    <property type="entry name" value="FMRFAMIDE PEPTIDE RECEPTOR FAMILY-RELATED"/>
    <property type="match status" value="1"/>
</dbReference>
<dbReference type="InterPro" id="IPR017452">
    <property type="entry name" value="GPCR_Rhodpsn_7TM"/>
</dbReference>
<dbReference type="GO" id="GO:0016020">
    <property type="term" value="C:membrane"/>
    <property type="evidence" value="ECO:0007669"/>
    <property type="project" value="UniProtKB-SubCell"/>
</dbReference>
<dbReference type="InterPro" id="IPR053326">
    <property type="entry name" value="GPCR1-like"/>
</dbReference>
<evidence type="ECO:0000256" key="2">
    <source>
        <dbReference type="ARBA" id="ARBA00022692"/>
    </source>
</evidence>
<feature type="transmembrane region" description="Helical" evidence="5">
    <location>
        <begin position="238"/>
        <end position="260"/>
    </location>
</feature>
<feature type="transmembrane region" description="Helical" evidence="5">
    <location>
        <begin position="343"/>
        <end position="372"/>
    </location>
</feature>
<reference evidence="8" key="1">
    <citation type="submission" date="2017-02" db="UniProtKB">
        <authorList>
            <consortium name="WormBaseParasite"/>
        </authorList>
    </citation>
    <scope>IDENTIFICATION</scope>
</reference>
<evidence type="ECO:0000313" key="8">
    <source>
        <dbReference type="WBParaSite" id="PTRK_0000583600.1"/>
    </source>
</evidence>
<keyword evidence="7" id="KW-1185">Reference proteome</keyword>
<organism evidence="7 8">
    <name type="scientific">Parastrongyloides trichosuri</name>
    <name type="common">Possum-specific nematode worm</name>
    <dbReference type="NCBI Taxonomy" id="131310"/>
    <lineage>
        <taxon>Eukaryota</taxon>
        <taxon>Metazoa</taxon>
        <taxon>Ecdysozoa</taxon>
        <taxon>Nematoda</taxon>
        <taxon>Chromadorea</taxon>
        <taxon>Rhabditida</taxon>
        <taxon>Tylenchina</taxon>
        <taxon>Panagrolaimomorpha</taxon>
        <taxon>Strongyloidoidea</taxon>
        <taxon>Strongyloididae</taxon>
        <taxon>Parastrongyloides</taxon>
    </lineage>
</organism>
<dbReference type="PROSITE" id="PS50262">
    <property type="entry name" value="G_PROTEIN_RECEP_F1_2"/>
    <property type="match status" value="1"/>
</dbReference>
<evidence type="ECO:0000256" key="5">
    <source>
        <dbReference type="SAM" id="Phobius"/>
    </source>
</evidence>
<evidence type="ECO:0000256" key="4">
    <source>
        <dbReference type="ARBA" id="ARBA00023136"/>
    </source>
</evidence>
<dbReference type="WBParaSite" id="PTRK_0000583600.1">
    <property type="protein sequence ID" value="PTRK_0000583600.1"/>
    <property type="gene ID" value="PTRK_0000583600"/>
</dbReference>
<dbReference type="Proteomes" id="UP000038045">
    <property type="component" value="Unplaced"/>
</dbReference>
<keyword evidence="4 5" id="KW-0472">Membrane</keyword>
<evidence type="ECO:0000256" key="3">
    <source>
        <dbReference type="ARBA" id="ARBA00022989"/>
    </source>
</evidence>
<keyword evidence="3 5" id="KW-1133">Transmembrane helix</keyword>
<protein>
    <submittedName>
        <fullName evidence="8">G_PROTEIN_RECEP_F1_2 domain-containing protein</fullName>
    </submittedName>
</protein>
<feature type="transmembrane region" description="Helical" evidence="5">
    <location>
        <begin position="315"/>
        <end position="337"/>
    </location>
</feature>
<feature type="transmembrane region" description="Helical" evidence="5">
    <location>
        <begin position="180"/>
        <end position="201"/>
    </location>
</feature>